<reference evidence="3 4" key="1">
    <citation type="submission" date="2019-04" db="EMBL/GenBank/DDBJ databases">
        <title>Herbidospora sp. NEAU-GS14.nov., a novel actinomycete isolated from soil.</title>
        <authorList>
            <person name="Han L."/>
        </authorList>
    </citation>
    <scope>NUCLEOTIDE SEQUENCE [LARGE SCALE GENOMIC DNA]</scope>
    <source>
        <strain evidence="3 4">NEAU-GS14</strain>
    </source>
</reference>
<keyword evidence="4" id="KW-1185">Reference proteome</keyword>
<dbReference type="GO" id="GO:0016020">
    <property type="term" value="C:membrane"/>
    <property type="evidence" value="ECO:0007669"/>
    <property type="project" value="UniProtKB-SubCell"/>
</dbReference>
<dbReference type="Proteomes" id="UP000308705">
    <property type="component" value="Unassembled WGS sequence"/>
</dbReference>
<evidence type="ECO:0000313" key="3">
    <source>
        <dbReference type="EMBL" id="TKK90962.1"/>
    </source>
</evidence>
<keyword evidence="2" id="KW-0472">Membrane</keyword>
<dbReference type="PANTHER" id="PTHR37042:SF4">
    <property type="entry name" value="OUTER MEMBRANE PROTEIN RV1973"/>
    <property type="match status" value="1"/>
</dbReference>
<gene>
    <name evidence="3" type="ORF">FDA94_04190</name>
</gene>
<dbReference type="OrthoDB" id="3395172at2"/>
<evidence type="ECO:0008006" key="5">
    <source>
        <dbReference type="Google" id="ProtNLM"/>
    </source>
</evidence>
<organism evidence="3 4">
    <name type="scientific">Herbidospora galbida</name>
    <dbReference type="NCBI Taxonomy" id="2575442"/>
    <lineage>
        <taxon>Bacteria</taxon>
        <taxon>Bacillati</taxon>
        <taxon>Actinomycetota</taxon>
        <taxon>Actinomycetes</taxon>
        <taxon>Streptosporangiales</taxon>
        <taxon>Streptosporangiaceae</taxon>
        <taxon>Herbidospora</taxon>
    </lineage>
</organism>
<dbReference type="AlphaFoldDB" id="A0A4U3MQ99"/>
<dbReference type="EMBL" id="SZQA01000002">
    <property type="protein sequence ID" value="TKK90962.1"/>
    <property type="molecule type" value="Genomic_DNA"/>
</dbReference>
<proteinExistence type="predicted"/>
<dbReference type="RefSeq" id="WP_137245688.1">
    <property type="nucleotide sequence ID" value="NZ_SZQA01000002.1"/>
</dbReference>
<protein>
    <recommendedName>
        <fullName evidence="5">Mce-associated membrane protein</fullName>
    </recommendedName>
</protein>
<accession>A0A4U3MQ99</accession>
<evidence type="ECO:0000256" key="2">
    <source>
        <dbReference type="ARBA" id="ARBA00023136"/>
    </source>
</evidence>
<evidence type="ECO:0000256" key="1">
    <source>
        <dbReference type="ARBA" id="ARBA00004370"/>
    </source>
</evidence>
<comment type="subcellular location">
    <subcellularLocation>
        <location evidence="1">Membrane</location>
    </subcellularLocation>
</comment>
<dbReference type="PANTHER" id="PTHR37042">
    <property type="entry name" value="OUTER MEMBRANE PROTEIN RV1973"/>
    <property type="match status" value="1"/>
</dbReference>
<comment type="caution">
    <text evidence="3">The sequence shown here is derived from an EMBL/GenBank/DDBJ whole genome shotgun (WGS) entry which is preliminary data.</text>
</comment>
<sequence length="169" mass="18504">MARIRREAPRRLNLALLALVLVLGAAAGWVWTLRASALAREADEAAAVSAASTHAVSLMSLDHRTFDTAFRGVVSTSTGETRARYERDQAATRETVMKDKVLQTGVLRGAGLASMNAEGTRAQVLVVADVMIDFTGRKGDEPEERFYRWRMDLAKESGRWLVANAELVS</sequence>
<name>A0A4U3MQ99_9ACTN</name>
<evidence type="ECO:0000313" key="4">
    <source>
        <dbReference type="Proteomes" id="UP000308705"/>
    </source>
</evidence>